<reference evidence="1" key="1">
    <citation type="submission" date="2021-08" db="EMBL/GenBank/DDBJ databases">
        <authorList>
            <person name="Misof B."/>
            <person name="Oliver O."/>
            <person name="Podsiadlowski L."/>
            <person name="Donath A."/>
            <person name="Peters R."/>
            <person name="Mayer C."/>
            <person name="Rust J."/>
            <person name="Gunkel S."/>
            <person name="Lesny P."/>
            <person name="Martin S."/>
            <person name="Oeyen J.P."/>
            <person name="Petersen M."/>
            <person name="Panagiotis P."/>
            <person name="Wilbrandt J."/>
            <person name="Tanja T."/>
        </authorList>
    </citation>
    <scope>NUCLEOTIDE SEQUENCE</scope>
    <source>
        <strain evidence="1">GBR_01_08_01A</strain>
        <tissue evidence="1">Thorax + abdomen</tissue>
    </source>
</reference>
<dbReference type="Proteomes" id="UP001258017">
    <property type="component" value="Unassembled WGS sequence"/>
</dbReference>
<dbReference type="EMBL" id="JAIFRP010000031">
    <property type="protein sequence ID" value="KAK2582777.1"/>
    <property type="molecule type" value="Genomic_DNA"/>
</dbReference>
<gene>
    <name evidence="1" type="ORF">KPH14_005042</name>
</gene>
<accession>A0AAD9RN55</accession>
<sequence length="76" mass="9192">MEIREGAQPRNFMEEPRRFRLDDKLRRTERWSERIARTFDPVLSRQTPSTRITKKGDITKAEIALRRFYTTFTQMG</sequence>
<evidence type="ECO:0000313" key="1">
    <source>
        <dbReference type="EMBL" id="KAK2582777.1"/>
    </source>
</evidence>
<proteinExistence type="predicted"/>
<name>A0AAD9RN55_9HYME</name>
<keyword evidence="2" id="KW-1185">Reference proteome</keyword>
<comment type="caution">
    <text evidence="1">The sequence shown here is derived from an EMBL/GenBank/DDBJ whole genome shotgun (WGS) entry which is preliminary data.</text>
</comment>
<protein>
    <submittedName>
        <fullName evidence="1">Uncharacterized protein</fullName>
    </submittedName>
</protein>
<organism evidence="1 2">
    <name type="scientific">Odynerus spinipes</name>
    <dbReference type="NCBI Taxonomy" id="1348599"/>
    <lineage>
        <taxon>Eukaryota</taxon>
        <taxon>Metazoa</taxon>
        <taxon>Ecdysozoa</taxon>
        <taxon>Arthropoda</taxon>
        <taxon>Hexapoda</taxon>
        <taxon>Insecta</taxon>
        <taxon>Pterygota</taxon>
        <taxon>Neoptera</taxon>
        <taxon>Endopterygota</taxon>
        <taxon>Hymenoptera</taxon>
        <taxon>Apocrita</taxon>
        <taxon>Aculeata</taxon>
        <taxon>Vespoidea</taxon>
        <taxon>Vespidae</taxon>
        <taxon>Eumeninae</taxon>
        <taxon>Odynerus</taxon>
    </lineage>
</organism>
<reference evidence="1" key="2">
    <citation type="journal article" date="2023" name="Commun. Biol.">
        <title>Intrasexual cuticular hydrocarbon dimorphism in a wasp sheds light on hydrocarbon biosynthesis genes in Hymenoptera.</title>
        <authorList>
            <person name="Moris V.C."/>
            <person name="Podsiadlowski L."/>
            <person name="Martin S."/>
            <person name="Oeyen J.P."/>
            <person name="Donath A."/>
            <person name="Petersen M."/>
            <person name="Wilbrandt J."/>
            <person name="Misof B."/>
            <person name="Liedtke D."/>
            <person name="Thamm M."/>
            <person name="Scheiner R."/>
            <person name="Schmitt T."/>
            <person name="Niehuis O."/>
        </authorList>
    </citation>
    <scope>NUCLEOTIDE SEQUENCE</scope>
    <source>
        <strain evidence="1">GBR_01_08_01A</strain>
    </source>
</reference>
<dbReference type="AlphaFoldDB" id="A0AAD9RN55"/>
<evidence type="ECO:0000313" key="2">
    <source>
        <dbReference type="Proteomes" id="UP001258017"/>
    </source>
</evidence>